<dbReference type="InterPro" id="IPR027417">
    <property type="entry name" value="P-loop_NTPase"/>
</dbReference>
<dbReference type="PANTHER" id="PTHR43883">
    <property type="entry name" value="SLR0207 PROTEIN"/>
    <property type="match status" value="1"/>
</dbReference>
<organism evidence="1 2">
    <name type="scientific">Natronosalvus rutilus</name>
    <dbReference type="NCBI Taxonomy" id="2953753"/>
    <lineage>
        <taxon>Archaea</taxon>
        <taxon>Methanobacteriati</taxon>
        <taxon>Methanobacteriota</taxon>
        <taxon>Stenosarchaea group</taxon>
        <taxon>Halobacteria</taxon>
        <taxon>Halobacteriales</taxon>
        <taxon>Natrialbaceae</taxon>
        <taxon>Natronosalvus</taxon>
    </lineage>
</organism>
<evidence type="ECO:0000313" key="1">
    <source>
        <dbReference type="EMBL" id="UTF54016.1"/>
    </source>
</evidence>
<dbReference type="Pfam" id="PF13671">
    <property type="entry name" value="AAA_33"/>
    <property type="match status" value="1"/>
</dbReference>
<sequence>MSERKRLVVVCGLPGTGKTTVASDLTKRLEADLVRTDVVRKDRFPDPEYTETETQATYEATLARASRALERDDVAVVDGTFRREPLRERARAVAEDADARFELVRVECDTSVVRTRIAEREGDESDADFAVYELLESEFEPPAEPHYRVDNSGSLGETRRQLAAICETLEARVS</sequence>
<evidence type="ECO:0000313" key="2">
    <source>
        <dbReference type="Proteomes" id="UP001056855"/>
    </source>
</evidence>
<reference evidence="1" key="1">
    <citation type="submission" date="2022-06" db="EMBL/GenBank/DDBJ databases">
        <title>Diverse halophilic archaea isolated from saline environments.</title>
        <authorList>
            <person name="Cui H.-L."/>
        </authorList>
    </citation>
    <scope>NUCLEOTIDE SEQUENCE</scope>
    <source>
        <strain evidence="1">WLHS1</strain>
    </source>
</reference>
<dbReference type="PANTHER" id="PTHR43883:SF1">
    <property type="entry name" value="GLUCONOKINASE"/>
    <property type="match status" value="1"/>
</dbReference>
<dbReference type="Proteomes" id="UP001056855">
    <property type="component" value="Chromosome"/>
</dbReference>
<proteinExistence type="predicted"/>
<keyword evidence="2" id="KW-1185">Reference proteome</keyword>
<dbReference type="AlphaFoldDB" id="A0A9E7NAU3"/>
<name>A0A9E7NAU3_9EURY</name>
<dbReference type="EMBL" id="CP100355">
    <property type="protein sequence ID" value="UTF54016.1"/>
    <property type="molecule type" value="Genomic_DNA"/>
</dbReference>
<dbReference type="InterPro" id="IPR052732">
    <property type="entry name" value="Cell-binding_unc_protein"/>
</dbReference>
<dbReference type="GeneID" id="73288709"/>
<accession>A0A9E7NAU3</accession>
<dbReference type="SUPFAM" id="SSF52540">
    <property type="entry name" value="P-loop containing nucleoside triphosphate hydrolases"/>
    <property type="match status" value="1"/>
</dbReference>
<dbReference type="Gene3D" id="3.40.50.300">
    <property type="entry name" value="P-loop containing nucleotide triphosphate hydrolases"/>
    <property type="match status" value="1"/>
</dbReference>
<dbReference type="RefSeq" id="WP_254158527.1">
    <property type="nucleotide sequence ID" value="NZ_CP100355.1"/>
</dbReference>
<protein>
    <submittedName>
        <fullName evidence="1">AAA family ATPase</fullName>
    </submittedName>
</protein>
<dbReference type="KEGG" id="sawl:NGM29_01645"/>
<gene>
    <name evidence="1" type="ORF">NGM29_01645</name>
</gene>